<proteinExistence type="predicted"/>
<dbReference type="GO" id="GO:0008441">
    <property type="term" value="F:3'(2'),5'-bisphosphate nucleotidase activity"/>
    <property type="evidence" value="ECO:0007669"/>
    <property type="project" value="UniProtKB-EC"/>
</dbReference>
<gene>
    <name evidence="1" type="ORF">Q4F19_08575</name>
</gene>
<dbReference type="RefSeq" id="WP_303541583.1">
    <property type="nucleotide sequence ID" value="NZ_JAUOTP010000003.1"/>
</dbReference>
<sequence length="249" mass="26230">MRILTDVDLAAHLAETAGKLLLAVRKAGVFSDRALGKAGDQTANQFLVHALREQRPEDGLLSEEMKCDGSRLGRSRVWIIDPVDGTREYGEGRPDWAVHVGLAIDGVATIGAVALPGLGVTLTSAAPQALPPAHSPPRMLVSRTRPAKEAVAVAKALGGELVAMGSAGAKAMAVVRGEAEIYLHTGGQYEWDSCAPVAVARAAGLHVSRVDGSPLVYNAEDTYLPDLLICRRELADEVLKLASNLPTMS</sequence>
<dbReference type="EC" id="3.1.3.7" evidence="1"/>
<protein>
    <submittedName>
        <fullName evidence="1">3'(2'),5'-bisphosphate nucleotidase CysQ</fullName>
        <ecNumber evidence="1">3.1.3.7</ecNumber>
    </submittedName>
</protein>
<name>A0ABT8Y7Y0_9SPHN</name>
<organism evidence="1 2">
    <name type="scientific">Sphingomonas natans</name>
    <dbReference type="NCBI Taxonomy" id="3063330"/>
    <lineage>
        <taxon>Bacteria</taxon>
        <taxon>Pseudomonadati</taxon>
        <taxon>Pseudomonadota</taxon>
        <taxon>Alphaproteobacteria</taxon>
        <taxon>Sphingomonadales</taxon>
        <taxon>Sphingomonadaceae</taxon>
        <taxon>Sphingomonas</taxon>
    </lineage>
</organism>
<keyword evidence="1" id="KW-0378">Hydrolase</keyword>
<dbReference type="PANTHER" id="PTHR43028:SF5">
    <property type="entry name" value="3'(2'),5'-BISPHOSPHATE NUCLEOTIDASE 1"/>
    <property type="match status" value="1"/>
</dbReference>
<dbReference type="Pfam" id="PF00459">
    <property type="entry name" value="Inositol_P"/>
    <property type="match status" value="1"/>
</dbReference>
<reference evidence="1" key="1">
    <citation type="submission" date="2023-07" db="EMBL/GenBank/DDBJ databases">
        <authorList>
            <person name="Kim M."/>
        </authorList>
    </citation>
    <scope>NUCLEOTIDE SEQUENCE</scope>
    <source>
        <strain evidence="1">BIUV-7</strain>
    </source>
</reference>
<evidence type="ECO:0000313" key="1">
    <source>
        <dbReference type="EMBL" id="MDO6414431.1"/>
    </source>
</evidence>
<dbReference type="PANTHER" id="PTHR43028">
    <property type="entry name" value="3'(2'),5'-BISPHOSPHATE NUCLEOTIDASE 1"/>
    <property type="match status" value="1"/>
</dbReference>
<accession>A0ABT8Y7Y0</accession>
<dbReference type="InterPro" id="IPR000760">
    <property type="entry name" value="Inositol_monophosphatase-like"/>
</dbReference>
<dbReference type="Proteomes" id="UP001169764">
    <property type="component" value="Unassembled WGS sequence"/>
</dbReference>
<dbReference type="SUPFAM" id="SSF56655">
    <property type="entry name" value="Carbohydrate phosphatase"/>
    <property type="match status" value="1"/>
</dbReference>
<comment type="caution">
    <text evidence="1">The sequence shown here is derived from an EMBL/GenBank/DDBJ whole genome shotgun (WGS) entry which is preliminary data.</text>
</comment>
<keyword evidence="2" id="KW-1185">Reference proteome</keyword>
<dbReference type="Gene3D" id="3.40.190.80">
    <property type="match status" value="1"/>
</dbReference>
<dbReference type="InterPro" id="IPR050725">
    <property type="entry name" value="CysQ/Inositol_MonoPase"/>
</dbReference>
<dbReference type="CDD" id="cd01638">
    <property type="entry name" value="CysQ"/>
    <property type="match status" value="1"/>
</dbReference>
<dbReference type="PRINTS" id="PR00377">
    <property type="entry name" value="IMPHPHTASES"/>
</dbReference>
<dbReference type="EMBL" id="JAUOTP010000003">
    <property type="protein sequence ID" value="MDO6414431.1"/>
    <property type="molecule type" value="Genomic_DNA"/>
</dbReference>
<evidence type="ECO:0000313" key="2">
    <source>
        <dbReference type="Proteomes" id="UP001169764"/>
    </source>
</evidence>
<dbReference type="Gene3D" id="3.30.540.10">
    <property type="entry name" value="Fructose-1,6-Bisphosphatase, subunit A, domain 1"/>
    <property type="match status" value="1"/>
</dbReference>